<dbReference type="EMBL" id="MLJW01000014">
    <property type="protein sequence ID" value="OIR13608.1"/>
    <property type="molecule type" value="Genomic_DNA"/>
</dbReference>
<evidence type="ECO:0008006" key="2">
    <source>
        <dbReference type="Google" id="ProtNLM"/>
    </source>
</evidence>
<organism evidence="1">
    <name type="scientific">mine drainage metagenome</name>
    <dbReference type="NCBI Taxonomy" id="410659"/>
    <lineage>
        <taxon>unclassified sequences</taxon>
        <taxon>metagenomes</taxon>
        <taxon>ecological metagenomes</taxon>
    </lineage>
</organism>
<gene>
    <name evidence="1" type="ORF">GALL_54270</name>
</gene>
<dbReference type="AlphaFoldDB" id="A0A1J5TBI9"/>
<protein>
    <recommendedName>
        <fullName evidence="2">Lipoprotein</fullName>
    </recommendedName>
</protein>
<accession>A0A1J5TBI9</accession>
<reference evidence="1" key="1">
    <citation type="submission" date="2016-10" db="EMBL/GenBank/DDBJ databases">
        <title>Sequence of Gallionella enrichment culture.</title>
        <authorList>
            <person name="Poehlein A."/>
            <person name="Muehling M."/>
            <person name="Daniel R."/>
        </authorList>
    </citation>
    <scope>NUCLEOTIDE SEQUENCE</scope>
</reference>
<sequence length="149" mass="16242">MRRLPHIGVLLGVLSIVGAGCTGVSTPDTSLEGRRATLGLSAIQVGTRVEDVRLHHGPPAEVRPYQIKGHTAEVWVYRHVVDHRVNYVPGTMHVITSHTDPLSSGGFRAMEAAVPTTERIEVEVTTAIVVVDGVVASVNQFRREQRSYE</sequence>
<name>A0A1J5TBI9_9ZZZZ</name>
<comment type="caution">
    <text evidence="1">The sequence shown here is derived from an EMBL/GenBank/DDBJ whole genome shotgun (WGS) entry which is preliminary data.</text>
</comment>
<dbReference type="PROSITE" id="PS51257">
    <property type="entry name" value="PROKAR_LIPOPROTEIN"/>
    <property type="match status" value="1"/>
</dbReference>
<evidence type="ECO:0000313" key="1">
    <source>
        <dbReference type="EMBL" id="OIR13608.1"/>
    </source>
</evidence>
<proteinExistence type="predicted"/>